<sequence length="109" mass="12552">MRLFLCSVVRRSTPHRNNFANVAFLLTFCPTLHVLHRHGVKKRSCARLGQTMRHQQTRHCVNFPLIGVVWTRYCGSQERARSDSVRSSETGTVACFDRTTICRRGHPLN</sequence>
<dbReference type="Proteomes" id="UP000217790">
    <property type="component" value="Unassembled WGS sequence"/>
</dbReference>
<organism evidence="1 2">
    <name type="scientific">Armillaria gallica</name>
    <name type="common">Bulbous honey fungus</name>
    <name type="synonym">Armillaria bulbosa</name>
    <dbReference type="NCBI Taxonomy" id="47427"/>
    <lineage>
        <taxon>Eukaryota</taxon>
        <taxon>Fungi</taxon>
        <taxon>Dikarya</taxon>
        <taxon>Basidiomycota</taxon>
        <taxon>Agaricomycotina</taxon>
        <taxon>Agaricomycetes</taxon>
        <taxon>Agaricomycetidae</taxon>
        <taxon>Agaricales</taxon>
        <taxon>Marasmiineae</taxon>
        <taxon>Physalacriaceae</taxon>
        <taxon>Armillaria</taxon>
    </lineage>
</organism>
<evidence type="ECO:0000313" key="1">
    <source>
        <dbReference type="EMBL" id="PBL03617.1"/>
    </source>
</evidence>
<accession>A0A2H3EYU0</accession>
<protein>
    <submittedName>
        <fullName evidence="1">Uncharacterized protein</fullName>
    </submittedName>
</protein>
<keyword evidence="2" id="KW-1185">Reference proteome</keyword>
<dbReference type="EMBL" id="KZ293644">
    <property type="protein sequence ID" value="PBL03617.1"/>
    <property type="molecule type" value="Genomic_DNA"/>
</dbReference>
<name>A0A2H3EYU0_ARMGA</name>
<dbReference type="OrthoDB" id="10617294at2759"/>
<reference evidence="2" key="1">
    <citation type="journal article" date="2017" name="Nat. Ecol. Evol.">
        <title>Genome expansion and lineage-specific genetic innovations in the forest pathogenic fungi Armillaria.</title>
        <authorList>
            <person name="Sipos G."/>
            <person name="Prasanna A.N."/>
            <person name="Walter M.C."/>
            <person name="O'Connor E."/>
            <person name="Balint B."/>
            <person name="Krizsan K."/>
            <person name="Kiss B."/>
            <person name="Hess J."/>
            <person name="Varga T."/>
            <person name="Slot J."/>
            <person name="Riley R."/>
            <person name="Boka B."/>
            <person name="Rigling D."/>
            <person name="Barry K."/>
            <person name="Lee J."/>
            <person name="Mihaltcheva S."/>
            <person name="LaButti K."/>
            <person name="Lipzen A."/>
            <person name="Waldron R."/>
            <person name="Moloney N.M."/>
            <person name="Sperisen C."/>
            <person name="Kredics L."/>
            <person name="Vagvoelgyi C."/>
            <person name="Patrignani A."/>
            <person name="Fitzpatrick D."/>
            <person name="Nagy I."/>
            <person name="Doyle S."/>
            <person name="Anderson J.B."/>
            <person name="Grigoriev I.V."/>
            <person name="Gueldener U."/>
            <person name="Muensterkoetter M."/>
            <person name="Nagy L.G."/>
        </authorList>
    </citation>
    <scope>NUCLEOTIDE SEQUENCE [LARGE SCALE GENOMIC DNA]</scope>
    <source>
        <strain evidence="2">Ar21-2</strain>
    </source>
</reference>
<gene>
    <name evidence="1" type="ORF">ARMGADRAFT_24887</name>
</gene>
<dbReference type="InParanoid" id="A0A2H3EYU0"/>
<proteinExistence type="predicted"/>
<dbReference type="AlphaFoldDB" id="A0A2H3EYU0"/>
<evidence type="ECO:0000313" key="2">
    <source>
        <dbReference type="Proteomes" id="UP000217790"/>
    </source>
</evidence>